<comment type="subunit">
    <text evidence="3">Homodimer.</text>
</comment>
<keyword evidence="8" id="KW-1133">Transmembrane helix</keyword>
<evidence type="ECO:0000256" key="4">
    <source>
        <dbReference type="ARBA" id="ARBA00013146"/>
    </source>
</evidence>
<name>A0A2K2CPU2_BRADI</name>
<comment type="catalytic activity">
    <reaction evidence="11">
        <text>a long-chain fatty aldehyde + 2 NADPH + O2 + H(+) = a long-chain alkane + formate + 2 NADP(+) + H2O</text>
        <dbReference type="Rhea" id="RHEA:21440"/>
        <dbReference type="ChEBI" id="CHEBI:15377"/>
        <dbReference type="ChEBI" id="CHEBI:15378"/>
        <dbReference type="ChEBI" id="CHEBI:15379"/>
        <dbReference type="ChEBI" id="CHEBI:15740"/>
        <dbReference type="ChEBI" id="CHEBI:17176"/>
        <dbReference type="ChEBI" id="CHEBI:57783"/>
        <dbReference type="ChEBI" id="CHEBI:58349"/>
        <dbReference type="ChEBI" id="CHEBI:83563"/>
        <dbReference type="EC" id="4.1.99.5"/>
    </reaction>
</comment>
<protein>
    <recommendedName>
        <fullName evidence="4">aldehyde oxygenase (deformylating)</fullName>
        <ecNumber evidence="4">4.1.99.5</ecNumber>
    </recommendedName>
</protein>
<dbReference type="InterPro" id="IPR050307">
    <property type="entry name" value="Sterol_Desaturase_Related"/>
</dbReference>
<dbReference type="GO" id="GO:0005506">
    <property type="term" value="F:iron ion binding"/>
    <property type="evidence" value="ECO:0007669"/>
    <property type="project" value="InterPro"/>
</dbReference>
<dbReference type="GO" id="GO:0016126">
    <property type="term" value="P:sterol biosynthetic process"/>
    <property type="evidence" value="ECO:0000318"/>
    <property type="project" value="GO_Central"/>
</dbReference>
<reference evidence="13 14" key="1">
    <citation type="journal article" date="2010" name="Nature">
        <title>Genome sequencing and analysis of the model grass Brachypodium distachyon.</title>
        <authorList>
            <consortium name="International Brachypodium Initiative"/>
        </authorList>
    </citation>
    <scope>NUCLEOTIDE SEQUENCE [LARGE SCALE GENOMIC DNA]</scope>
    <source>
        <strain evidence="13 14">Bd21</strain>
    </source>
</reference>
<dbReference type="EMBL" id="CM000883">
    <property type="protein sequence ID" value="PNT64046.1"/>
    <property type="molecule type" value="Genomic_DNA"/>
</dbReference>
<evidence type="ECO:0000259" key="12">
    <source>
        <dbReference type="Pfam" id="PF04116"/>
    </source>
</evidence>
<dbReference type="InterPro" id="IPR006694">
    <property type="entry name" value="Fatty_acid_hydroxylase"/>
</dbReference>
<evidence type="ECO:0000256" key="11">
    <source>
        <dbReference type="ARBA" id="ARBA00047909"/>
    </source>
</evidence>
<dbReference type="GO" id="GO:0005789">
    <property type="term" value="C:endoplasmic reticulum membrane"/>
    <property type="evidence" value="ECO:0000318"/>
    <property type="project" value="GO_Central"/>
</dbReference>
<keyword evidence="9" id="KW-0472">Membrane</keyword>
<dbReference type="OrthoDB" id="1658724at2759"/>
<keyword evidence="10" id="KW-0456">Lyase</keyword>
<dbReference type="GO" id="GO:0000254">
    <property type="term" value="F:C-4 methylsterol oxidase activity"/>
    <property type="evidence" value="ECO:0000318"/>
    <property type="project" value="GO_Central"/>
</dbReference>
<dbReference type="InParanoid" id="A0A2K2CPU2"/>
<evidence type="ECO:0000256" key="7">
    <source>
        <dbReference type="ARBA" id="ARBA00022857"/>
    </source>
</evidence>
<comment type="subcellular location">
    <subcellularLocation>
        <location evidence="1">Endoplasmic reticulum membrane</location>
        <topology evidence="1">Multi-pass membrane protein</topology>
    </subcellularLocation>
</comment>
<dbReference type="ExpressionAtlas" id="A0A2K2CPU2">
    <property type="expression patterns" value="baseline and differential"/>
</dbReference>
<keyword evidence="7" id="KW-0521">NADP</keyword>
<dbReference type="EnsemblPlants" id="PNT64046">
    <property type="protein sequence ID" value="PNT64046"/>
    <property type="gene ID" value="BRADI_4g23800v3"/>
</dbReference>
<dbReference type="STRING" id="15368.A0A2K2CPU2"/>
<comment type="similarity">
    <text evidence="2">Belongs to the sterol desaturase family.</text>
</comment>
<sequence length="395" mass="45068">MLLIKFGQRKEEQQEHESRHYKYGLHATTPLTPSRPVELIYIHTLGKSEELSPQNYSQQKKEKIPRTWKRSERIALDNIPINPPAAANRRSKHRAYGMLPYATAGEAEAALGRALTWAEAAWLRYSAAVPDRYLHWPNIAITLVVYTLAPLPLAILDLAAPRAAAPYKLQPKVQHPPSAFLRCYLDAVKVSLLIIGPYQLISYPAAKIMDIRTGLPLPSMGEILAQLTVYFLVEDYLNYWLHRLLHTKWCYEKIHHVHHEFTAPMAYAAWYGHWAEMLILAVPSLAGPAMVPCHVTTLWIWFVARLVESLNIHSGFKLPFNLENYIPFYGGAEHHDYHHYIGGQSHSNFAPVFTHCDYIYGTDKGYRYHKATLAKLKELAGNNVQKEDLSSGKKD</sequence>
<reference evidence="14" key="3">
    <citation type="submission" date="2018-08" db="UniProtKB">
        <authorList>
            <consortium name="EnsemblPlants"/>
        </authorList>
    </citation>
    <scope>IDENTIFICATION</scope>
    <source>
        <strain evidence="14">cv. Bd21</strain>
    </source>
</reference>
<evidence type="ECO:0000313" key="13">
    <source>
        <dbReference type="EMBL" id="PNT64046.1"/>
    </source>
</evidence>
<keyword evidence="15" id="KW-1185">Reference proteome</keyword>
<evidence type="ECO:0000256" key="6">
    <source>
        <dbReference type="ARBA" id="ARBA00022824"/>
    </source>
</evidence>
<evidence type="ECO:0000256" key="9">
    <source>
        <dbReference type="ARBA" id="ARBA00023136"/>
    </source>
</evidence>
<dbReference type="AlphaFoldDB" id="A0A2K2CPU2"/>
<evidence type="ECO:0000256" key="2">
    <source>
        <dbReference type="ARBA" id="ARBA00009324"/>
    </source>
</evidence>
<organism evidence="13">
    <name type="scientific">Brachypodium distachyon</name>
    <name type="common">Purple false brome</name>
    <name type="synonym">Trachynia distachya</name>
    <dbReference type="NCBI Taxonomy" id="15368"/>
    <lineage>
        <taxon>Eukaryota</taxon>
        <taxon>Viridiplantae</taxon>
        <taxon>Streptophyta</taxon>
        <taxon>Embryophyta</taxon>
        <taxon>Tracheophyta</taxon>
        <taxon>Spermatophyta</taxon>
        <taxon>Magnoliopsida</taxon>
        <taxon>Liliopsida</taxon>
        <taxon>Poales</taxon>
        <taxon>Poaceae</taxon>
        <taxon>BOP clade</taxon>
        <taxon>Pooideae</taxon>
        <taxon>Stipodae</taxon>
        <taxon>Brachypodieae</taxon>
        <taxon>Brachypodium</taxon>
    </lineage>
</organism>
<accession>A0A2K2CPU2</accession>
<dbReference type="Proteomes" id="UP000008810">
    <property type="component" value="Chromosome 4"/>
</dbReference>
<gene>
    <name evidence="13" type="ORF">BRADI_4g23800v3</name>
</gene>
<evidence type="ECO:0000313" key="15">
    <source>
        <dbReference type="Proteomes" id="UP000008810"/>
    </source>
</evidence>
<keyword evidence="5" id="KW-0812">Transmembrane</keyword>
<proteinExistence type="inferred from homology"/>
<evidence type="ECO:0000256" key="8">
    <source>
        <dbReference type="ARBA" id="ARBA00022989"/>
    </source>
</evidence>
<dbReference type="GO" id="GO:0071771">
    <property type="term" value="F:aldehyde oxygenase (deformylating) activity"/>
    <property type="evidence" value="ECO:0007669"/>
    <property type="project" value="UniProtKB-EC"/>
</dbReference>
<dbReference type="PANTHER" id="PTHR11863">
    <property type="entry name" value="STEROL DESATURASE"/>
    <property type="match status" value="1"/>
</dbReference>
<evidence type="ECO:0000256" key="10">
    <source>
        <dbReference type="ARBA" id="ARBA00023239"/>
    </source>
</evidence>
<evidence type="ECO:0000256" key="5">
    <source>
        <dbReference type="ARBA" id="ARBA00022692"/>
    </source>
</evidence>
<dbReference type="Gramene" id="PNT64046">
    <property type="protein sequence ID" value="PNT64046"/>
    <property type="gene ID" value="BRADI_4g23800v3"/>
</dbReference>
<reference evidence="13" key="2">
    <citation type="submission" date="2017-06" db="EMBL/GenBank/DDBJ databases">
        <title>WGS assembly of Brachypodium distachyon.</title>
        <authorList>
            <consortium name="The International Brachypodium Initiative"/>
            <person name="Lucas S."/>
            <person name="Harmon-Smith M."/>
            <person name="Lail K."/>
            <person name="Tice H."/>
            <person name="Grimwood J."/>
            <person name="Bruce D."/>
            <person name="Barry K."/>
            <person name="Shu S."/>
            <person name="Lindquist E."/>
            <person name="Wang M."/>
            <person name="Pitluck S."/>
            <person name="Vogel J.P."/>
            <person name="Garvin D.F."/>
            <person name="Mockler T.C."/>
            <person name="Schmutz J."/>
            <person name="Rokhsar D."/>
            <person name="Bevan M.W."/>
        </authorList>
    </citation>
    <scope>NUCLEOTIDE SEQUENCE</scope>
    <source>
        <strain evidence="13">Bd21</strain>
    </source>
</reference>
<feature type="domain" description="Fatty acid hydroxylase" evidence="12">
    <location>
        <begin position="228"/>
        <end position="362"/>
    </location>
</feature>
<evidence type="ECO:0000256" key="1">
    <source>
        <dbReference type="ARBA" id="ARBA00004477"/>
    </source>
</evidence>
<dbReference type="Pfam" id="PF04116">
    <property type="entry name" value="FA_hydroxylase"/>
    <property type="match status" value="1"/>
</dbReference>
<keyword evidence="6" id="KW-0256">Endoplasmic reticulum</keyword>
<evidence type="ECO:0000256" key="3">
    <source>
        <dbReference type="ARBA" id="ARBA00011738"/>
    </source>
</evidence>
<dbReference type="EC" id="4.1.99.5" evidence="4"/>
<evidence type="ECO:0000313" key="14">
    <source>
        <dbReference type="EnsemblPlants" id="PNT64046"/>
    </source>
</evidence>